<evidence type="ECO:0000256" key="8">
    <source>
        <dbReference type="ARBA" id="ARBA00023180"/>
    </source>
</evidence>
<comment type="subcellular location">
    <subcellularLocation>
        <location evidence="1">Membrane</location>
        <topology evidence="1">Multi-pass membrane protein</topology>
    </subcellularLocation>
</comment>
<dbReference type="Gene3D" id="3.40.190.10">
    <property type="entry name" value="Periplasmic binding protein-like II"/>
    <property type="match status" value="1"/>
</dbReference>
<dbReference type="SUPFAM" id="SSF53822">
    <property type="entry name" value="Periplasmic binding protein-like I"/>
    <property type="match status" value="1"/>
</dbReference>
<keyword evidence="9" id="KW-1071">Ligand-gated ion channel</keyword>
<feature type="domain" description="Ionotropic glutamate receptor C-terminal" evidence="12">
    <location>
        <begin position="524"/>
        <end position="810"/>
    </location>
</feature>
<comment type="caution">
    <text evidence="13">The sequence shown here is derived from an EMBL/GenBank/DDBJ whole genome shotgun (WGS) entry which is preliminary data.</text>
</comment>
<dbReference type="InterPro" id="IPR001320">
    <property type="entry name" value="Iontro_rcpt_C"/>
</dbReference>
<evidence type="ECO:0000313" key="14">
    <source>
        <dbReference type="Proteomes" id="UP000823775"/>
    </source>
</evidence>
<sequence length="924" mass="102593">MIGNPTYPPSVTRTSGRPAGTIVGLHRHISINFPSSAHGTTDGSDGTIGKHAVEESFGLFQVFNTYVNILELYVKLNRMSAIAADMFVGRERFAILLLMRLTETVILWLSQDQSFWDDIEEGPAIGSSWSSAGSNGTFSLTVTLLQCSPLKMIWFTEYHDAMERLSGKPKVANGERDLNSPTASVSAQSMSSVRSHGVIDVSIITPLYPHSPLPMGFEVVGSRVRAAAQLNTVSGRKYGSKLHVHGPLISIRFTATIRTGCLCMLGTLRDKSLKQLLLVHTPQLLYAMHLSRFVERCQGRCNLRSSDICTGQLSDGSWRQSSGPYNFFFAQSPSLHTRTPYFVQSTQGDDTQVGAIAAIVKAFQWSQVVIIYEDSEYGSGIVPTYLMFQDVNARISYRSSISVSASDDFVLRELHKMMTYRQGELMEFVYLMDSEAMKIYTFGLWAYDTLWALAMAAERVGLKETPKALENLSVNLNVSDLFNFKTSEVGPQLLKAMSETKFEGLSGKFHLLFPRAGKFQCLVKLRIGVPVKEGLPNFRESNIDGQANARTMILHRMCSNLSWKRCHMLCHMSLFLQNPDGSSAGTYNDLIYQNYDAAIGDITITANRSKYVDFTLPFAEGGVLTIVPITYEDVNDIWAFLKPLKKELWLTSIAFFFSYGSDGLDTWSIGQLCLRGPPSQHVGMILLSLLNASICTPRKNSEQLSSTGCSGVDMSVSSLKNRDFVIAKKAHSTVDSLKKRQGFEGSRIKTFTSPYDCDEALSKGSKDGGISAFYDAFPKGSPLVADVSRAVIELTENGKILEMEQNWLRNEPTCAGPDDSMNAVTISLQRFKGLFAITGGVTAVCLLIFIASYLYKYRDFHRRISNSRITIWSKVVAICRHFDQRSLSSSRQPQDKLPEAGIIHNISSEPCSPNRFAKKSFQLQ</sequence>
<keyword evidence="7 13" id="KW-0675">Receptor</keyword>
<keyword evidence="8" id="KW-0325">Glycoprotein</keyword>
<dbReference type="Proteomes" id="UP000823775">
    <property type="component" value="Unassembled WGS sequence"/>
</dbReference>
<keyword evidence="2" id="KW-0813">Transport</keyword>
<evidence type="ECO:0000256" key="11">
    <source>
        <dbReference type="SAM" id="Phobius"/>
    </source>
</evidence>
<keyword evidence="14" id="KW-1185">Reference proteome</keyword>
<keyword evidence="4 11" id="KW-1133">Transmembrane helix</keyword>
<evidence type="ECO:0000256" key="5">
    <source>
        <dbReference type="ARBA" id="ARBA00023065"/>
    </source>
</evidence>
<dbReference type="InterPro" id="IPR001638">
    <property type="entry name" value="Solute-binding_3/MltF_N"/>
</dbReference>
<evidence type="ECO:0000256" key="7">
    <source>
        <dbReference type="ARBA" id="ARBA00023170"/>
    </source>
</evidence>
<evidence type="ECO:0000313" key="13">
    <source>
        <dbReference type="EMBL" id="MCD7454688.1"/>
    </source>
</evidence>
<keyword evidence="5" id="KW-0406">Ion transport</keyword>
<dbReference type="EMBL" id="JACEIK010000310">
    <property type="protein sequence ID" value="MCD7454688.1"/>
    <property type="molecule type" value="Genomic_DNA"/>
</dbReference>
<evidence type="ECO:0000256" key="1">
    <source>
        <dbReference type="ARBA" id="ARBA00004141"/>
    </source>
</evidence>
<evidence type="ECO:0000256" key="3">
    <source>
        <dbReference type="ARBA" id="ARBA00022692"/>
    </source>
</evidence>
<name>A0ABS8S6P0_DATST</name>
<dbReference type="InterPro" id="IPR001828">
    <property type="entry name" value="ANF_lig-bd_rcpt"/>
</dbReference>
<keyword evidence="3 11" id="KW-0812">Transmembrane</keyword>
<evidence type="ECO:0000256" key="2">
    <source>
        <dbReference type="ARBA" id="ARBA00022448"/>
    </source>
</evidence>
<dbReference type="SMART" id="SM00079">
    <property type="entry name" value="PBPe"/>
    <property type="match status" value="1"/>
</dbReference>
<keyword evidence="6 11" id="KW-0472">Membrane</keyword>
<feature type="transmembrane region" description="Helical" evidence="11">
    <location>
        <begin position="834"/>
        <end position="855"/>
    </location>
</feature>
<evidence type="ECO:0000256" key="6">
    <source>
        <dbReference type="ARBA" id="ARBA00023136"/>
    </source>
</evidence>
<reference evidence="13 14" key="1">
    <citation type="journal article" date="2021" name="BMC Genomics">
        <title>Datura genome reveals duplications of psychoactive alkaloid biosynthetic genes and high mutation rate following tissue culture.</title>
        <authorList>
            <person name="Rajewski A."/>
            <person name="Carter-House D."/>
            <person name="Stajich J."/>
            <person name="Litt A."/>
        </authorList>
    </citation>
    <scope>NUCLEOTIDE SEQUENCE [LARGE SCALE GENOMIC DNA]</scope>
    <source>
        <strain evidence="13">AR-01</strain>
    </source>
</reference>
<proteinExistence type="predicted"/>
<evidence type="ECO:0000256" key="10">
    <source>
        <dbReference type="ARBA" id="ARBA00023303"/>
    </source>
</evidence>
<dbReference type="Pfam" id="PF01094">
    <property type="entry name" value="ANF_receptor"/>
    <property type="match status" value="2"/>
</dbReference>
<dbReference type="SUPFAM" id="SSF53850">
    <property type="entry name" value="Periplasmic binding protein-like II"/>
    <property type="match status" value="1"/>
</dbReference>
<dbReference type="InterPro" id="IPR015683">
    <property type="entry name" value="Ionotropic_Glu_rcpt"/>
</dbReference>
<gene>
    <name evidence="13" type="primary">GRID2_4</name>
    <name evidence="13" type="ORF">HAX54_025582</name>
</gene>
<keyword evidence="10" id="KW-0407">Ion channel</keyword>
<accession>A0ABS8S6P0</accession>
<evidence type="ECO:0000256" key="4">
    <source>
        <dbReference type="ARBA" id="ARBA00022989"/>
    </source>
</evidence>
<organism evidence="13 14">
    <name type="scientific">Datura stramonium</name>
    <name type="common">Jimsonweed</name>
    <name type="synonym">Common thornapple</name>
    <dbReference type="NCBI Taxonomy" id="4076"/>
    <lineage>
        <taxon>Eukaryota</taxon>
        <taxon>Viridiplantae</taxon>
        <taxon>Streptophyta</taxon>
        <taxon>Embryophyta</taxon>
        <taxon>Tracheophyta</taxon>
        <taxon>Spermatophyta</taxon>
        <taxon>Magnoliopsida</taxon>
        <taxon>eudicotyledons</taxon>
        <taxon>Gunneridae</taxon>
        <taxon>Pentapetalae</taxon>
        <taxon>asterids</taxon>
        <taxon>lamiids</taxon>
        <taxon>Solanales</taxon>
        <taxon>Solanaceae</taxon>
        <taxon>Solanoideae</taxon>
        <taxon>Datureae</taxon>
        <taxon>Datura</taxon>
    </lineage>
</organism>
<evidence type="ECO:0000259" key="12">
    <source>
        <dbReference type="SMART" id="SM00079"/>
    </source>
</evidence>
<dbReference type="PANTHER" id="PTHR18966">
    <property type="entry name" value="IONOTROPIC GLUTAMATE RECEPTOR"/>
    <property type="match status" value="1"/>
</dbReference>
<dbReference type="Pfam" id="PF00497">
    <property type="entry name" value="SBP_bac_3"/>
    <property type="match status" value="1"/>
</dbReference>
<dbReference type="Gene3D" id="3.40.50.2300">
    <property type="match status" value="3"/>
</dbReference>
<evidence type="ECO:0000256" key="9">
    <source>
        <dbReference type="ARBA" id="ARBA00023286"/>
    </source>
</evidence>
<dbReference type="InterPro" id="IPR028082">
    <property type="entry name" value="Peripla_BP_I"/>
</dbReference>
<protein>
    <submittedName>
        <fullName evidence="13">Glutamate receptor ionotropic, delta-2</fullName>
    </submittedName>
</protein>